<accession>A0A1Z4BW90</accession>
<evidence type="ECO:0000256" key="2">
    <source>
        <dbReference type="ARBA" id="ARBA00022980"/>
    </source>
</evidence>
<evidence type="ECO:0000313" key="7">
    <source>
        <dbReference type="EMBL" id="POZ52954.1"/>
    </source>
</evidence>
<dbReference type="CDD" id="cd00427">
    <property type="entry name" value="Ribosomal_L29_HIP"/>
    <property type="match status" value="1"/>
</dbReference>
<dbReference type="InterPro" id="IPR050063">
    <property type="entry name" value="Ribosomal_protein_uL29"/>
</dbReference>
<sequence length="63" mass="7302">MKATELRQKTQAELQAMLLELSRERFNLRMQKATGQLSKSDQVRKVRRDIARIQTVLTQMVGA</sequence>
<dbReference type="PANTHER" id="PTHR10916">
    <property type="entry name" value="60S RIBOSOMAL PROTEIN L35/50S RIBOSOMAL PROTEIN L29"/>
    <property type="match status" value="1"/>
</dbReference>
<dbReference type="Gene3D" id="1.10.287.310">
    <property type="match status" value="1"/>
</dbReference>
<reference evidence="7 9" key="2">
    <citation type="submission" date="2017-11" db="EMBL/GenBank/DDBJ databases">
        <title>Draft Genome Sequence of Methylobacter psychrotolerans Sph1T, an Obligate Methanotroph from Low-Temperature Environments.</title>
        <authorList>
            <person name="Oshkin I.Y."/>
            <person name="Miroshnikov K."/>
            <person name="Belova S.E."/>
            <person name="Korzhenkov A."/>
            <person name="Toshchakov S.V."/>
            <person name="Dedysh S.N."/>
        </authorList>
    </citation>
    <scope>NUCLEOTIDE SEQUENCE [LARGE SCALE GENOMIC DNA]</scope>
    <source>
        <strain evidence="7 9">Sph1</strain>
    </source>
</reference>
<dbReference type="Pfam" id="PF00831">
    <property type="entry name" value="Ribosomal_L29"/>
    <property type="match status" value="1"/>
</dbReference>
<dbReference type="InterPro" id="IPR036049">
    <property type="entry name" value="Ribosomal_uL29_sf"/>
</dbReference>
<evidence type="ECO:0000313" key="6">
    <source>
        <dbReference type="EMBL" id="ASF45510.1"/>
    </source>
</evidence>
<dbReference type="GO" id="GO:0006412">
    <property type="term" value="P:translation"/>
    <property type="evidence" value="ECO:0007669"/>
    <property type="project" value="UniProtKB-UniRule"/>
</dbReference>
<evidence type="ECO:0000313" key="8">
    <source>
        <dbReference type="Proteomes" id="UP000197019"/>
    </source>
</evidence>
<dbReference type="KEGG" id="mpsy:CEK71_05185"/>
<proteinExistence type="inferred from homology"/>
<dbReference type="AlphaFoldDB" id="A0A1Z4BW90"/>
<comment type="similarity">
    <text evidence="1 5">Belongs to the universal ribosomal protein uL29 family.</text>
</comment>
<dbReference type="EMBL" id="CP022129">
    <property type="protein sequence ID" value="ASF45510.1"/>
    <property type="molecule type" value="Genomic_DNA"/>
</dbReference>
<evidence type="ECO:0000313" key="9">
    <source>
        <dbReference type="Proteomes" id="UP000237423"/>
    </source>
</evidence>
<dbReference type="InterPro" id="IPR001854">
    <property type="entry name" value="Ribosomal_uL29"/>
</dbReference>
<dbReference type="GO" id="GO:0022625">
    <property type="term" value="C:cytosolic large ribosomal subunit"/>
    <property type="evidence" value="ECO:0007669"/>
    <property type="project" value="TreeGrafter"/>
</dbReference>
<evidence type="ECO:0000256" key="3">
    <source>
        <dbReference type="ARBA" id="ARBA00023274"/>
    </source>
</evidence>
<dbReference type="EMBL" id="PGFZ01000002">
    <property type="protein sequence ID" value="POZ52954.1"/>
    <property type="molecule type" value="Genomic_DNA"/>
</dbReference>
<evidence type="ECO:0000256" key="1">
    <source>
        <dbReference type="ARBA" id="ARBA00009254"/>
    </source>
</evidence>
<name>A0A1Z4BW90_9GAMM</name>
<keyword evidence="8" id="KW-1185">Reference proteome</keyword>
<evidence type="ECO:0000256" key="5">
    <source>
        <dbReference type="HAMAP-Rule" id="MF_00374"/>
    </source>
</evidence>
<dbReference type="GO" id="GO:0003735">
    <property type="term" value="F:structural constituent of ribosome"/>
    <property type="evidence" value="ECO:0007669"/>
    <property type="project" value="InterPro"/>
</dbReference>
<dbReference type="HAMAP" id="MF_00374">
    <property type="entry name" value="Ribosomal_uL29"/>
    <property type="match status" value="1"/>
</dbReference>
<protein>
    <recommendedName>
        <fullName evidence="4 5">Large ribosomal subunit protein uL29</fullName>
    </recommendedName>
</protein>
<dbReference type="OrthoDB" id="9815192at2"/>
<dbReference type="SUPFAM" id="SSF46561">
    <property type="entry name" value="Ribosomal protein L29 (L29p)"/>
    <property type="match status" value="1"/>
</dbReference>
<reference evidence="6 8" key="1">
    <citation type="submission" date="2017-06" db="EMBL/GenBank/DDBJ databases">
        <title>Genome Sequencing of the methanotroph Methylovulum psychrotolerants str. HV10-M2 isolated from a high-altitude environment.</title>
        <authorList>
            <person name="Mateos-Rivera A."/>
        </authorList>
    </citation>
    <scope>NUCLEOTIDE SEQUENCE [LARGE SCALE GENOMIC DNA]</scope>
    <source>
        <strain evidence="6 8">HV10_M2</strain>
    </source>
</reference>
<dbReference type="Proteomes" id="UP000197019">
    <property type="component" value="Chromosome"/>
</dbReference>
<organism evidence="6 8">
    <name type="scientific">Methylovulum psychrotolerans</name>
    <dbReference type="NCBI Taxonomy" id="1704499"/>
    <lineage>
        <taxon>Bacteria</taxon>
        <taxon>Pseudomonadati</taxon>
        <taxon>Pseudomonadota</taxon>
        <taxon>Gammaproteobacteria</taxon>
        <taxon>Methylococcales</taxon>
        <taxon>Methylococcaceae</taxon>
        <taxon>Methylovulum</taxon>
    </lineage>
</organism>
<evidence type="ECO:0000256" key="4">
    <source>
        <dbReference type="ARBA" id="ARBA00035204"/>
    </source>
</evidence>
<dbReference type="Proteomes" id="UP000237423">
    <property type="component" value="Unassembled WGS sequence"/>
</dbReference>
<dbReference type="FunFam" id="1.10.287.310:FF:000001">
    <property type="entry name" value="50S ribosomal protein L29"/>
    <property type="match status" value="1"/>
</dbReference>
<gene>
    <name evidence="5" type="primary">rpmC</name>
    <name evidence="7" type="ORF">AADEFJLK_01569</name>
    <name evidence="6" type="ORF">CEK71_05185</name>
</gene>
<dbReference type="RefSeq" id="WP_088618390.1">
    <property type="nucleotide sequence ID" value="NZ_CP022129.1"/>
</dbReference>
<dbReference type="NCBIfam" id="TIGR00012">
    <property type="entry name" value="L29"/>
    <property type="match status" value="1"/>
</dbReference>
<keyword evidence="3 5" id="KW-0687">Ribonucleoprotein</keyword>
<keyword evidence="2 5" id="KW-0689">Ribosomal protein</keyword>
<dbReference type="PANTHER" id="PTHR10916:SF0">
    <property type="entry name" value="LARGE RIBOSOMAL SUBUNIT PROTEIN UL29C"/>
    <property type="match status" value="1"/>
</dbReference>